<sequence>MDSDFWTYRLAAAKRQYNLQQQSSRLDRLDIDDSEVENEVRPDFPCPFCYEEFDIVALCSHLEDEHPCESKVAICPVCSKKVSRDMLSHIMLQHGHLFKISLIIELCTVSLIMYLLGKVESLGQFPLTKDYLQRRHRLRKVAVPNSQALSLLGRDLREAHLQVLLGGGAYRSSSASTNVSNAATDPLLSSLILNFPASEAEELTKSVVNSVEDIAAKNVTPTHMWKSSFDPSLSNEERGKRIQQARGRAGFVQDLVLSTLLNNEQSQ</sequence>
<dbReference type="PANTHER" id="PTHR31875">
    <property type="entry name" value="PROTEIN DEHYDRATION-INDUCED 19"/>
    <property type="match status" value="1"/>
</dbReference>
<evidence type="ECO:0000259" key="2">
    <source>
        <dbReference type="Pfam" id="PF05605"/>
    </source>
</evidence>
<name>A0A9W7H8D0_HIBTR</name>
<comment type="caution">
    <text evidence="4">The sequence shown here is derived from an EMBL/GenBank/DDBJ whole genome shotgun (WGS) entry which is preliminary data.</text>
</comment>
<dbReference type="InterPro" id="IPR008598">
    <property type="entry name" value="Di19_Zn-bd"/>
</dbReference>
<comment type="similarity">
    <text evidence="1">Belongs to the Di19 family.</text>
</comment>
<gene>
    <name evidence="4" type="ORF">HRI_000954200</name>
</gene>
<dbReference type="Pfam" id="PF14571">
    <property type="entry name" value="Di19_C"/>
    <property type="match status" value="1"/>
</dbReference>
<evidence type="ECO:0000259" key="3">
    <source>
        <dbReference type="Pfam" id="PF14571"/>
    </source>
</evidence>
<dbReference type="InterPro" id="IPR033347">
    <property type="entry name" value="Di19"/>
</dbReference>
<dbReference type="AlphaFoldDB" id="A0A9W7H8D0"/>
<dbReference type="InterPro" id="IPR027935">
    <property type="entry name" value="Di19_C"/>
</dbReference>
<feature type="domain" description="Di19 zinc-binding" evidence="2">
    <location>
        <begin position="43"/>
        <end position="95"/>
    </location>
</feature>
<evidence type="ECO:0000313" key="5">
    <source>
        <dbReference type="Proteomes" id="UP001165190"/>
    </source>
</evidence>
<keyword evidence="5" id="KW-1185">Reference proteome</keyword>
<reference evidence="4" key="1">
    <citation type="submission" date="2023-05" db="EMBL/GenBank/DDBJ databases">
        <title>Genome and transcriptome analyses reveal genes involved in the formation of fine ridges on petal epidermal cells in Hibiscus trionum.</title>
        <authorList>
            <person name="Koshimizu S."/>
            <person name="Masuda S."/>
            <person name="Ishii T."/>
            <person name="Shirasu K."/>
            <person name="Hoshino A."/>
            <person name="Arita M."/>
        </authorList>
    </citation>
    <scope>NUCLEOTIDE SEQUENCE</scope>
    <source>
        <strain evidence="4">Hamamatsu line</strain>
    </source>
</reference>
<dbReference type="EMBL" id="BSYR01000010">
    <property type="protein sequence ID" value="GMI72849.1"/>
    <property type="molecule type" value="Genomic_DNA"/>
</dbReference>
<dbReference type="Pfam" id="PF05605">
    <property type="entry name" value="zf-Di19"/>
    <property type="match status" value="1"/>
</dbReference>
<protein>
    <submittedName>
        <fullName evidence="4">Drought-induced protein19</fullName>
    </submittedName>
</protein>
<dbReference type="Proteomes" id="UP001165190">
    <property type="component" value="Unassembled WGS sequence"/>
</dbReference>
<dbReference type="PANTHER" id="PTHR31875:SF6">
    <property type="entry name" value="PROTEIN DEHYDRATION-INDUCED 19"/>
    <property type="match status" value="1"/>
</dbReference>
<feature type="domain" description="Di19 C-terminal" evidence="3">
    <location>
        <begin position="149"/>
        <end position="260"/>
    </location>
</feature>
<organism evidence="4 5">
    <name type="scientific">Hibiscus trionum</name>
    <name type="common">Flower of an hour</name>
    <dbReference type="NCBI Taxonomy" id="183268"/>
    <lineage>
        <taxon>Eukaryota</taxon>
        <taxon>Viridiplantae</taxon>
        <taxon>Streptophyta</taxon>
        <taxon>Embryophyta</taxon>
        <taxon>Tracheophyta</taxon>
        <taxon>Spermatophyta</taxon>
        <taxon>Magnoliopsida</taxon>
        <taxon>eudicotyledons</taxon>
        <taxon>Gunneridae</taxon>
        <taxon>Pentapetalae</taxon>
        <taxon>rosids</taxon>
        <taxon>malvids</taxon>
        <taxon>Malvales</taxon>
        <taxon>Malvaceae</taxon>
        <taxon>Malvoideae</taxon>
        <taxon>Hibiscus</taxon>
    </lineage>
</organism>
<evidence type="ECO:0000313" key="4">
    <source>
        <dbReference type="EMBL" id="GMI72849.1"/>
    </source>
</evidence>
<proteinExistence type="inferred from homology"/>
<accession>A0A9W7H8D0</accession>
<evidence type="ECO:0000256" key="1">
    <source>
        <dbReference type="ARBA" id="ARBA00007109"/>
    </source>
</evidence>
<dbReference type="OrthoDB" id="7873042at2759"/>